<evidence type="ECO:0008006" key="11">
    <source>
        <dbReference type="Google" id="ProtNLM"/>
    </source>
</evidence>
<accession>A0A7H8RBD3</accession>
<feature type="transmembrane region" description="Helical" evidence="8">
    <location>
        <begin position="164"/>
        <end position="186"/>
    </location>
</feature>
<comment type="similarity">
    <text evidence="2">Belongs to the major facilitator superfamily. Proton-dependent oligopeptide transporter (POT/PTR) (TC 2.A.17) family.</text>
</comment>
<dbReference type="Gene3D" id="1.20.1250.20">
    <property type="entry name" value="MFS general substrate transporter like domains"/>
    <property type="match status" value="1"/>
</dbReference>
<dbReference type="SUPFAM" id="SSF103473">
    <property type="entry name" value="MFS general substrate transporter"/>
    <property type="match status" value="1"/>
</dbReference>
<dbReference type="Pfam" id="PF00854">
    <property type="entry name" value="PTR2"/>
    <property type="match status" value="1"/>
</dbReference>
<evidence type="ECO:0000256" key="8">
    <source>
        <dbReference type="SAM" id="Phobius"/>
    </source>
</evidence>
<feature type="transmembrane region" description="Helical" evidence="8">
    <location>
        <begin position="138"/>
        <end position="157"/>
    </location>
</feature>
<evidence type="ECO:0000256" key="7">
    <source>
        <dbReference type="SAM" id="MobiDB-lite"/>
    </source>
</evidence>
<dbReference type="EMBL" id="CP055902">
    <property type="protein sequence ID" value="QKX63101.1"/>
    <property type="molecule type" value="Genomic_DNA"/>
</dbReference>
<dbReference type="InterPro" id="IPR036259">
    <property type="entry name" value="MFS_trans_sf"/>
</dbReference>
<keyword evidence="3" id="KW-0813">Transport</keyword>
<proteinExistence type="inferred from homology"/>
<dbReference type="OrthoDB" id="8904098at2759"/>
<name>A0A7H8RBD3_TALRU</name>
<evidence type="ECO:0000256" key="4">
    <source>
        <dbReference type="ARBA" id="ARBA00022692"/>
    </source>
</evidence>
<dbReference type="Proteomes" id="UP000509510">
    <property type="component" value="Chromosome V"/>
</dbReference>
<feature type="transmembrane region" description="Helical" evidence="8">
    <location>
        <begin position="552"/>
        <end position="572"/>
    </location>
</feature>
<keyword evidence="5 8" id="KW-1133">Transmembrane helix</keyword>
<feature type="transmembrane region" description="Helical" evidence="8">
    <location>
        <begin position="256"/>
        <end position="275"/>
    </location>
</feature>
<evidence type="ECO:0000313" key="10">
    <source>
        <dbReference type="Proteomes" id="UP000509510"/>
    </source>
</evidence>
<feature type="transmembrane region" description="Helical" evidence="8">
    <location>
        <begin position="524"/>
        <end position="546"/>
    </location>
</feature>
<dbReference type="GO" id="GO:0005886">
    <property type="term" value="C:plasma membrane"/>
    <property type="evidence" value="ECO:0007669"/>
    <property type="project" value="UniProtKB-ARBA"/>
</dbReference>
<feature type="transmembrane region" description="Helical" evidence="8">
    <location>
        <begin position="446"/>
        <end position="468"/>
    </location>
</feature>
<dbReference type="KEGG" id="trg:TRUGW13939_10269"/>
<keyword evidence="6 8" id="KW-0472">Membrane</keyword>
<sequence length="609" mass="66888">MSASAGNNIVADIITTRPPPEVVEPAGENSFAVAGDLRDPKNISYEINSDSSDDEHPAPTEGESLTLRKVAENLPLVSFSLCLVEFAERASYYGAKTLFSNFIQFPLPEGGNGAGAPPRGTQGTAGALGMGLQASSGLTLLFTFLAYVVPIFGGWWADVHIGRYKAIVIGVLICGVAHVIQVVGAIPSVLQKGKSNSAPPFILGLLILAFGAGIFKPNIAPTILDQHRYQKPYTKVLKSGEKVIVDPETTTTRTMLIFYGFVNIGAFYMLATTYAEKYIGYWLSFLLAGIIYFLLPVLLLLVYKKTYRAPPQGSSELGRSFRIIGFALRKSNFQPWRKGFWDAAKPSNLHTQGITVEWTDKLVDDVRRTVAASEIFFYFPIWILNDGGIGSVQTNQGASMITNGAPNDLLSNFNALTIIVSVPILSHVIYPALARYNIRFGRISRITFGFVLAAISGLIGAIVQWKVYTLSECGYYASTCENVAPISIWWQIPNTVLGALSECFCNVTAYELAYARSPDSMKGLVMAIFLFMNSLSSALGEILIPVTLDPHLIWIWGAPAVALTLQTIFFWFRFRHLNDDVFMTREEDYGSQTSLHRETLEREKVESTA</sequence>
<evidence type="ECO:0000256" key="3">
    <source>
        <dbReference type="ARBA" id="ARBA00022448"/>
    </source>
</evidence>
<organism evidence="9 10">
    <name type="scientific">Talaromyces rugulosus</name>
    <name type="common">Penicillium rugulosum</name>
    <dbReference type="NCBI Taxonomy" id="121627"/>
    <lineage>
        <taxon>Eukaryota</taxon>
        <taxon>Fungi</taxon>
        <taxon>Dikarya</taxon>
        <taxon>Ascomycota</taxon>
        <taxon>Pezizomycotina</taxon>
        <taxon>Eurotiomycetes</taxon>
        <taxon>Eurotiomycetidae</taxon>
        <taxon>Eurotiales</taxon>
        <taxon>Trichocomaceae</taxon>
        <taxon>Talaromyces</taxon>
        <taxon>Talaromyces sect. Islandici</taxon>
    </lineage>
</organism>
<dbReference type="InterPro" id="IPR000109">
    <property type="entry name" value="POT_fam"/>
</dbReference>
<dbReference type="AlphaFoldDB" id="A0A7H8RBD3"/>
<evidence type="ECO:0000313" key="9">
    <source>
        <dbReference type="EMBL" id="QKX63101.1"/>
    </source>
</evidence>
<feature type="transmembrane region" description="Helical" evidence="8">
    <location>
        <begin position="281"/>
        <end position="303"/>
    </location>
</feature>
<evidence type="ECO:0000256" key="2">
    <source>
        <dbReference type="ARBA" id="ARBA00005982"/>
    </source>
</evidence>
<dbReference type="GeneID" id="55997750"/>
<reference evidence="10" key="1">
    <citation type="submission" date="2020-06" db="EMBL/GenBank/DDBJ databases">
        <title>A chromosome-scale genome assembly of Talaromyces rugulosus W13939.</title>
        <authorList>
            <person name="Wang B."/>
            <person name="Guo L."/>
            <person name="Ye K."/>
            <person name="Wang L."/>
        </authorList>
    </citation>
    <scope>NUCLEOTIDE SEQUENCE [LARGE SCALE GENOMIC DNA]</scope>
    <source>
        <strain evidence="10">W13939</strain>
    </source>
</reference>
<feature type="transmembrane region" description="Helical" evidence="8">
    <location>
        <begin position="198"/>
        <end position="215"/>
    </location>
</feature>
<evidence type="ECO:0000256" key="5">
    <source>
        <dbReference type="ARBA" id="ARBA00022989"/>
    </source>
</evidence>
<keyword evidence="4 8" id="KW-0812">Transmembrane</keyword>
<evidence type="ECO:0000256" key="1">
    <source>
        <dbReference type="ARBA" id="ARBA00004141"/>
    </source>
</evidence>
<gene>
    <name evidence="9" type="ORF">TRUGW13939_10269</name>
</gene>
<dbReference type="FunFam" id="1.20.1250.20:FF:000085">
    <property type="entry name" value="MFS peptide transporter Ptr2"/>
    <property type="match status" value="1"/>
</dbReference>
<protein>
    <recommendedName>
        <fullName evidence="11">Major facilitator superfamily (MFS) profile domain-containing protein</fullName>
    </recommendedName>
</protein>
<dbReference type="PANTHER" id="PTHR11654">
    <property type="entry name" value="OLIGOPEPTIDE TRANSPORTER-RELATED"/>
    <property type="match status" value="1"/>
</dbReference>
<dbReference type="GO" id="GO:0071916">
    <property type="term" value="F:dipeptide transmembrane transporter activity"/>
    <property type="evidence" value="ECO:0007669"/>
    <property type="project" value="UniProtKB-ARBA"/>
</dbReference>
<keyword evidence="10" id="KW-1185">Reference proteome</keyword>
<feature type="region of interest" description="Disordered" evidence="7">
    <location>
        <begin position="42"/>
        <end position="61"/>
    </location>
</feature>
<dbReference type="RefSeq" id="XP_035349275.1">
    <property type="nucleotide sequence ID" value="XM_035493382.1"/>
</dbReference>
<feature type="transmembrane region" description="Helical" evidence="8">
    <location>
        <begin position="413"/>
        <end position="434"/>
    </location>
</feature>
<evidence type="ECO:0000256" key="6">
    <source>
        <dbReference type="ARBA" id="ARBA00023136"/>
    </source>
</evidence>
<feature type="transmembrane region" description="Helical" evidence="8">
    <location>
        <begin position="488"/>
        <end position="512"/>
    </location>
</feature>
<comment type="subcellular location">
    <subcellularLocation>
        <location evidence="1">Membrane</location>
        <topology evidence="1">Multi-pass membrane protein</topology>
    </subcellularLocation>
</comment>
<feature type="transmembrane region" description="Helical" evidence="8">
    <location>
        <begin position="375"/>
        <end position="393"/>
    </location>
</feature>